<evidence type="ECO:0000313" key="3">
    <source>
        <dbReference type="Proteomes" id="UP000027180"/>
    </source>
</evidence>
<sequence>MSEMDVLFATLRQAADPQVVECIENVVRHGADRELNRINVLAFAEKHHLDEEKTIAAFLHAARIGAFEMTWNVLCPGCGGVLDSGATLKGVVQDTYHCALCAAGYEPTLDEMVEVTFTVSPRVRGIAAHDPDRLPPLEYYRQIFFSSGVDLPQDLEAKFQRILLEMIELAPGEKAFVSLQLPAQFVIIFDAVTHSAQFIDVQGEPTSERQALSMVISRGHALNETVTLRPGLLRLTLENHTDRRVVPNVCIAGDDLHDLLGRRRAFLTAKRLLTNQSFRDIYRTDTLDVDQRLKITSLTFLFTDLRGSTALYERVGDLAAFDLVRAHFRVLHEIVATEAGAVVKTIGDAVMATFPSPDRAVAAALRMREAMRRLNAEHGSEDLLLKIGIHEGPCLAVNLNDRQDYFGQTVNIASRVQGLADPNVIMTTEAIVEDVNVSEILRDSGISSASRMAELQGIGREVRIFALS</sequence>
<dbReference type="KEGG" id="rei:IE4771_CH02128"/>
<keyword evidence="2" id="KW-0456">Lyase</keyword>
<dbReference type="CDD" id="cd07302">
    <property type="entry name" value="CHD"/>
    <property type="match status" value="1"/>
</dbReference>
<dbReference type="InterPro" id="IPR001054">
    <property type="entry name" value="A/G_cyclase"/>
</dbReference>
<dbReference type="GO" id="GO:0006171">
    <property type="term" value="P:cAMP biosynthetic process"/>
    <property type="evidence" value="ECO:0007669"/>
    <property type="project" value="TreeGrafter"/>
</dbReference>
<evidence type="ECO:0000313" key="2">
    <source>
        <dbReference type="EMBL" id="AIC27237.1"/>
    </source>
</evidence>
<dbReference type="PANTHER" id="PTHR43081">
    <property type="entry name" value="ADENYLATE CYCLASE, TERMINAL-DIFFERENTIATION SPECIFIC-RELATED"/>
    <property type="match status" value="1"/>
</dbReference>
<dbReference type="Gene3D" id="3.30.70.1230">
    <property type="entry name" value="Nucleotide cyclase"/>
    <property type="match status" value="1"/>
</dbReference>
<dbReference type="SMART" id="SM00044">
    <property type="entry name" value="CYCc"/>
    <property type="match status" value="1"/>
</dbReference>
<dbReference type="Pfam" id="PF00211">
    <property type="entry name" value="Guanylate_cyc"/>
    <property type="match status" value="1"/>
</dbReference>
<dbReference type="EMBL" id="CP006986">
    <property type="protein sequence ID" value="AIC27237.1"/>
    <property type="molecule type" value="Genomic_DNA"/>
</dbReference>
<dbReference type="HOGENOM" id="CLU_597037_0_0_5"/>
<accession>A0A060I088</accession>
<dbReference type="Proteomes" id="UP000027180">
    <property type="component" value="Chromosome"/>
</dbReference>
<evidence type="ECO:0000259" key="1">
    <source>
        <dbReference type="PROSITE" id="PS50125"/>
    </source>
</evidence>
<protein>
    <submittedName>
        <fullName evidence="2">Adenylate cyclase protein</fullName>
        <ecNumber evidence="2">4.6.1.1</ecNumber>
    </submittedName>
</protein>
<dbReference type="RefSeq" id="WP_010057667.1">
    <property type="nucleotide sequence ID" value="NZ_CP006986.1"/>
</dbReference>
<gene>
    <name evidence="2" type="ORF">IE4771_CH02128</name>
</gene>
<dbReference type="PANTHER" id="PTHR43081:SF19">
    <property type="entry name" value="PH-SENSITIVE ADENYLATE CYCLASE RV1264"/>
    <property type="match status" value="1"/>
</dbReference>
<dbReference type="GO" id="GO:0004016">
    <property type="term" value="F:adenylate cyclase activity"/>
    <property type="evidence" value="ECO:0007669"/>
    <property type="project" value="UniProtKB-EC"/>
</dbReference>
<dbReference type="AlphaFoldDB" id="A0A060I088"/>
<reference evidence="2 3" key="1">
    <citation type="submission" date="2013-12" db="EMBL/GenBank/DDBJ databases">
        <title>Complete genome sequence of Rhizobium etli bv. mimosae IE4771.</title>
        <authorList>
            <person name="Bustos P."/>
            <person name="Santamaria R.I."/>
            <person name="Lozano L."/>
            <person name="Ormeno-Orrillo E."/>
            <person name="Rogel M.A."/>
            <person name="Romero D."/>
            <person name="Cevallos M.A."/>
            <person name="Martinez-Romero E."/>
            <person name="Gonzalez V."/>
        </authorList>
    </citation>
    <scope>NUCLEOTIDE SEQUENCE [LARGE SCALE GENOMIC DNA]</scope>
    <source>
        <strain evidence="2 3">IE4771</strain>
    </source>
</reference>
<dbReference type="OrthoDB" id="7374210at2"/>
<dbReference type="PROSITE" id="PS50125">
    <property type="entry name" value="GUANYLATE_CYCLASE_2"/>
    <property type="match status" value="1"/>
</dbReference>
<proteinExistence type="predicted"/>
<name>A0A060I088_RHIET</name>
<dbReference type="GO" id="GO:0035556">
    <property type="term" value="P:intracellular signal transduction"/>
    <property type="evidence" value="ECO:0007669"/>
    <property type="project" value="InterPro"/>
</dbReference>
<dbReference type="InterPro" id="IPR050697">
    <property type="entry name" value="Adenylyl/Guanylyl_Cyclase_3/4"/>
</dbReference>
<dbReference type="InterPro" id="IPR029787">
    <property type="entry name" value="Nucleotide_cyclase"/>
</dbReference>
<dbReference type="EC" id="4.6.1.1" evidence="2"/>
<dbReference type="InterPro" id="IPR045983">
    <property type="entry name" value="GUC-dom-containing_N"/>
</dbReference>
<feature type="domain" description="Guanylate cyclase" evidence="1">
    <location>
        <begin position="299"/>
        <end position="417"/>
    </location>
</feature>
<dbReference type="SUPFAM" id="SSF55073">
    <property type="entry name" value="Nucleotide cyclase"/>
    <property type="match status" value="1"/>
</dbReference>
<organism evidence="2 3">
    <name type="scientific">Rhizobium etli bv. mimosae str. IE4771</name>
    <dbReference type="NCBI Taxonomy" id="1432050"/>
    <lineage>
        <taxon>Bacteria</taxon>
        <taxon>Pseudomonadati</taxon>
        <taxon>Pseudomonadota</taxon>
        <taxon>Alphaproteobacteria</taxon>
        <taxon>Hyphomicrobiales</taxon>
        <taxon>Rhizobiaceae</taxon>
        <taxon>Rhizobium/Agrobacterium group</taxon>
        <taxon>Rhizobium</taxon>
    </lineage>
</organism>
<dbReference type="Pfam" id="PF19363">
    <property type="entry name" value="DUF5939"/>
    <property type="match status" value="1"/>
</dbReference>